<reference evidence="3" key="1">
    <citation type="submission" date="2017-02" db="UniProtKB">
        <authorList>
            <consortium name="WormBaseParasite"/>
        </authorList>
    </citation>
    <scope>IDENTIFICATION</scope>
</reference>
<accession>A0A0N4TLI5</accession>
<dbReference type="Proteomes" id="UP000278627">
    <property type="component" value="Unassembled WGS sequence"/>
</dbReference>
<keyword evidence="2" id="KW-1185">Reference proteome</keyword>
<dbReference type="WBParaSite" id="BPAG_0000925101-mRNA-1">
    <property type="protein sequence ID" value="BPAG_0000925101-mRNA-1"/>
    <property type="gene ID" value="BPAG_0000925101"/>
</dbReference>
<proteinExistence type="predicted"/>
<organism evidence="3">
    <name type="scientific">Brugia pahangi</name>
    <name type="common">Filarial nematode worm</name>
    <dbReference type="NCBI Taxonomy" id="6280"/>
    <lineage>
        <taxon>Eukaryota</taxon>
        <taxon>Metazoa</taxon>
        <taxon>Ecdysozoa</taxon>
        <taxon>Nematoda</taxon>
        <taxon>Chromadorea</taxon>
        <taxon>Rhabditida</taxon>
        <taxon>Spirurina</taxon>
        <taxon>Spiruromorpha</taxon>
        <taxon>Filarioidea</taxon>
        <taxon>Onchocercidae</taxon>
        <taxon>Brugia</taxon>
    </lineage>
</organism>
<name>A0A0N4TLI5_BRUPA</name>
<reference evidence="1 2" key="2">
    <citation type="submission" date="2018-11" db="EMBL/GenBank/DDBJ databases">
        <authorList>
            <consortium name="Pathogen Informatics"/>
        </authorList>
    </citation>
    <scope>NUCLEOTIDE SEQUENCE [LARGE SCALE GENOMIC DNA]</scope>
</reference>
<dbReference type="AlphaFoldDB" id="A0A0N4TLI5"/>
<gene>
    <name evidence="1" type="ORF">BPAG_LOCUS9213</name>
</gene>
<evidence type="ECO:0000313" key="2">
    <source>
        <dbReference type="Proteomes" id="UP000278627"/>
    </source>
</evidence>
<evidence type="ECO:0000313" key="1">
    <source>
        <dbReference type="EMBL" id="VDN90399.1"/>
    </source>
</evidence>
<sequence length="65" mass="7435">MLLKILRHLFSIFSDRSNPVSPNNPVCNQLVVYGDDALVFPVLHDQSVHIDEFGVRLIKVENFAR</sequence>
<dbReference type="EMBL" id="UZAD01013149">
    <property type="protein sequence ID" value="VDN90399.1"/>
    <property type="molecule type" value="Genomic_DNA"/>
</dbReference>
<protein>
    <submittedName>
        <fullName evidence="3">Reverse transcriptase domain-containing protein</fullName>
    </submittedName>
</protein>
<evidence type="ECO:0000313" key="3">
    <source>
        <dbReference type="WBParaSite" id="BPAG_0000925101-mRNA-1"/>
    </source>
</evidence>